<protein>
    <submittedName>
        <fullName evidence="2">Polysaccharide pyruvyl transferase family protein</fullName>
    </submittedName>
</protein>
<feature type="domain" description="Polysaccharide pyruvyl transferase" evidence="1">
    <location>
        <begin position="17"/>
        <end position="208"/>
    </location>
</feature>
<reference evidence="2" key="2">
    <citation type="submission" date="2021-04" db="EMBL/GenBank/DDBJ databases">
        <authorList>
            <person name="Gilroy R."/>
        </authorList>
    </citation>
    <scope>NUCLEOTIDE SEQUENCE</scope>
    <source>
        <strain evidence="2">378</strain>
    </source>
</reference>
<reference evidence="2" key="1">
    <citation type="journal article" date="2021" name="PeerJ">
        <title>Extensive microbial diversity within the chicken gut microbiome revealed by metagenomics and culture.</title>
        <authorList>
            <person name="Gilroy R."/>
            <person name="Ravi A."/>
            <person name="Getino M."/>
            <person name="Pursley I."/>
            <person name="Horton D.L."/>
            <person name="Alikhan N.F."/>
            <person name="Baker D."/>
            <person name="Gharbi K."/>
            <person name="Hall N."/>
            <person name="Watson M."/>
            <person name="Adriaenssens E.M."/>
            <person name="Foster-Nyarko E."/>
            <person name="Jarju S."/>
            <person name="Secka A."/>
            <person name="Antonio M."/>
            <person name="Oren A."/>
            <person name="Chaudhuri R.R."/>
            <person name="La Ragione R."/>
            <person name="Hildebrand F."/>
            <person name="Pallen M.J."/>
        </authorList>
    </citation>
    <scope>NUCLEOTIDE SEQUENCE</scope>
    <source>
        <strain evidence="2">378</strain>
    </source>
</reference>
<dbReference type="GO" id="GO:0016740">
    <property type="term" value="F:transferase activity"/>
    <property type="evidence" value="ECO:0007669"/>
    <property type="project" value="UniProtKB-KW"/>
</dbReference>
<name>A0A948X1M3_9GAMM</name>
<evidence type="ECO:0000313" key="3">
    <source>
        <dbReference type="Proteomes" id="UP000733611"/>
    </source>
</evidence>
<dbReference type="AlphaFoldDB" id="A0A948X1M3"/>
<comment type="caution">
    <text evidence="2">The sequence shown here is derived from an EMBL/GenBank/DDBJ whole genome shotgun (WGS) entry which is preliminary data.</text>
</comment>
<keyword evidence="2" id="KW-0808">Transferase</keyword>
<evidence type="ECO:0000259" key="1">
    <source>
        <dbReference type="Pfam" id="PF04230"/>
    </source>
</evidence>
<dbReference type="EMBL" id="JAHLFE010000141">
    <property type="protein sequence ID" value="MBU3844601.1"/>
    <property type="molecule type" value="Genomic_DNA"/>
</dbReference>
<evidence type="ECO:0000313" key="2">
    <source>
        <dbReference type="EMBL" id="MBU3844601.1"/>
    </source>
</evidence>
<proteinExistence type="predicted"/>
<dbReference type="Proteomes" id="UP000733611">
    <property type="component" value="Unassembled WGS sequence"/>
</dbReference>
<sequence>MQHCLLYLGEVACRYYAYAASFGTSLPSDPAFARYRDFMVRGWQQFRLISLREPTWLDTLQNSCHLSPPLGPVTSALDPSFLLDRADYHVMTAERMVKNEPYILYYSFSTLYGTQEDDVIAALELIAHYREQTHQPNLAVLDISPCETVSTPRIAQTMQRLHLRWQSRFVTAPHEFVNFVAHAQLVLTNSFHGVVFSLILNTPFSYFYRNGCDPRLARLQDVFGIKDVLISELQGKSSEELTARNRELAAAYNSGIAALREPSLQLLRQIVED</sequence>
<gene>
    <name evidence="2" type="ORF">H9847_07020</name>
</gene>
<accession>A0A948X1M3</accession>
<dbReference type="InterPro" id="IPR007345">
    <property type="entry name" value="Polysacch_pyruvyl_Trfase"/>
</dbReference>
<organism evidence="2 3">
    <name type="scientific">Candidatus Anaerobiospirillum pullicola</name>
    <dbReference type="NCBI Taxonomy" id="2838451"/>
    <lineage>
        <taxon>Bacteria</taxon>
        <taxon>Pseudomonadati</taxon>
        <taxon>Pseudomonadota</taxon>
        <taxon>Gammaproteobacteria</taxon>
        <taxon>Aeromonadales</taxon>
        <taxon>Succinivibrionaceae</taxon>
        <taxon>Anaerobiospirillum</taxon>
    </lineage>
</organism>
<dbReference type="Pfam" id="PF04230">
    <property type="entry name" value="PS_pyruv_trans"/>
    <property type="match status" value="1"/>
</dbReference>